<evidence type="ECO:0000313" key="3">
    <source>
        <dbReference type="EMBL" id="MPC34332.1"/>
    </source>
</evidence>
<feature type="region of interest" description="Disordered" evidence="1">
    <location>
        <begin position="135"/>
        <end position="154"/>
    </location>
</feature>
<protein>
    <submittedName>
        <fullName evidence="3">Uncharacterized protein</fullName>
    </submittedName>
</protein>
<dbReference type="OrthoDB" id="6381572at2759"/>
<sequence length="154" mass="17152">MPKKSQERKGHFRRLVKAQLHPFCNASTKAYAVVTYIKLQDNTGFIHCSFLMACTRLAPIKAMSIPQLELCAVVLAAGADAKLRWELSLLIMSSTFWTASTTVLLHYIASPSKRFRTFVANHLGLIHRLSSPQQWRHVTSGDNPADDATRGLSA</sequence>
<keyword evidence="4" id="KW-1185">Reference proteome</keyword>
<reference evidence="3 4" key="1">
    <citation type="submission" date="2019-05" db="EMBL/GenBank/DDBJ databases">
        <title>Another draft genome of Portunus trituberculatus and its Hox gene families provides insights of decapod evolution.</title>
        <authorList>
            <person name="Jeong J.-H."/>
            <person name="Song I."/>
            <person name="Kim S."/>
            <person name="Choi T."/>
            <person name="Kim D."/>
            <person name="Ryu S."/>
            <person name="Kim W."/>
        </authorList>
    </citation>
    <scope>NUCLEOTIDE SEQUENCE [LARGE SCALE GENOMIC DNA]</scope>
    <source>
        <tissue evidence="3">Muscle</tissue>
    </source>
</reference>
<keyword evidence="2" id="KW-0812">Transmembrane</keyword>
<feature type="transmembrane region" description="Helical" evidence="2">
    <location>
        <begin position="89"/>
        <end position="109"/>
    </location>
</feature>
<comment type="caution">
    <text evidence="3">The sequence shown here is derived from an EMBL/GenBank/DDBJ whole genome shotgun (WGS) entry which is preliminary data.</text>
</comment>
<dbReference type="EMBL" id="VSRR010003031">
    <property type="protein sequence ID" value="MPC34332.1"/>
    <property type="molecule type" value="Genomic_DNA"/>
</dbReference>
<dbReference type="Proteomes" id="UP000324222">
    <property type="component" value="Unassembled WGS sequence"/>
</dbReference>
<dbReference type="InterPro" id="IPR008042">
    <property type="entry name" value="Retrotrans_Pao"/>
</dbReference>
<dbReference type="PANTHER" id="PTHR47331">
    <property type="entry name" value="PHD-TYPE DOMAIN-CONTAINING PROTEIN"/>
    <property type="match status" value="1"/>
</dbReference>
<gene>
    <name evidence="3" type="ORF">E2C01_027717</name>
</gene>
<proteinExistence type="predicted"/>
<keyword evidence="2" id="KW-0472">Membrane</keyword>
<name>A0A5B7EJF0_PORTR</name>
<evidence type="ECO:0000313" key="4">
    <source>
        <dbReference type="Proteomes" id="UP000324222"/>
    </source>
</evidence>
<dbReference type="Pfam" id="PF05380">
    <property type="entry name" value="Peptidase_A17"/>
    <property type="match status" value="1"/>
</dbReference>
<evidence type="ECO:0000256" key="1">
    <source>
        <dbReference type="SAM" id="MobiDB-lite"/>
    </source>
</evidence>
<dbReference type="AlphaFoldDB" id="A0A5B7EJF0"/>
<organism evidence="3 4">
    <name type="scientific">Portunus trituberculatus</name>
    <name type="common">Swimming crab</name>
    <name type="synonym">Neptunus trituberculatus</name>
    <dbReference type="NCBI Taxonomy" id="210409"/>
    <lineage>
        <taxon>Eukaryota</taxon>
        <taxon>Metazoa</taxon>
        <taxon>Ecdysozoa</taxon>
        <taxon>Arthropoda</taxon>
        <taxon>Crustacea</taxon>
        <taxon>Multicrustacea</taxon>
        <taxon>Malacostraca</taxon>
        <taxon>Eumalacostraca</taxon>
        <taxon>Eucarida</taxon>
        <taxon>Decapoda</taxon>
        <taxon>Pleocyemata</taxon>
        <taxon>Brachyura</taxon>
        <taxon>Eubrachyura</taxon>
        <taxon>Portunoidea</taxon>
        <taxon>Portunidae</taxon>
        <taxon>Portuninae</taxon>
        <taxon>Portunus</taxon>
    </lineage>
</organism>
<dbReference type="PANTHER" id="PTHR47331:SF1">
    <property type="entry name" value="GAG-LIKE PROTEIN"/>
    <property type="match status" value="1"/>
</dbReference>
<accession>A0A5B7EJF0</accession>
<evidence type="ECO:0000256" key="2">
    <source>
        <dbReference type="SAM" id="Phobius"/>
    </source>
</evidence>
<keyword evidence="2" id="KW-1133">Transmembrane helix</keyword>